<keyword evidence="2" id="KW-0560">Oxidoreductase</keyword>
<comment type="similarity">
    <text evidence="1">Belongs to the short-chain dehydrogenases/reductases (SDR) family.</text>
</comment>
<evidence type="ECO:0000256" key="1">
    <source>
        <dbReference type="ARBA" id="ARBA00006484"/>
    </source>
</evidence>
<dbReference type="Gene3D" id="3.40.50.720">
    <property type="entry name" value="NAD(P)-binding Rossmann-like Domain"/>
    <property type="match status" value="1"/>
</dbReference>
<dbReference type="RefSeq" id="WP_123420770.1">
    <property type="nucleotide sequence ID" value="NZ_RJUL01000002.1"/>
</dbReference>
<proteinExistence type="inferred from homology"/>
<dbReference type="PRINTS" id="PR00081">
    <property type="entry name" value="GDHRDH"/>
</dbReference>
<comment type="caution">
    <text evidence="3">The sequence shown here is derived from an EMBL/GenBank/DDBJ whole genome shotgun (WGS) entry which is preliminary data.</text>
</comment>
<dbReference type="PROSITE" id="PS00061">
    <property type="entry name" value="ADH_SHORT"/>
    <property type="match status" value="1"/>
</dbReference>
<evidence type="ECO:0000313" key="3">
    <source>
        <dbReference type="EMBL" id="ROQ29908.1"/>
    </source>
</evidence>
<dbReference type="AlphaFoldDB" id="A0A3N1PPJ5"/>
<evidence type="ECO:0000313" key="4">
    <source>
        <dbReference type="Proteomes" id="UP000268033"/>
    </source>
</evidence>
<dbReference type="PANTHER" id="PTHR24321">
    <property type="entry name" value="DEHYDROGENASES, SHORT CHAIN"/>
    <property type="match status" value="1"/>
</dbReference>
<gene>
    <name evidence="3" type="ORF">EDC28_102283</name>
</gene>
<accession>A0A3N1PPJ5</accession>
<dbReference type="InterPro" id="IPR020904">
    <property type="entry name" value="Sc_DH/Rdtase_CS"/>
</dbReference>
<dbReference type="Proteomes" id="UP000268033">
    <property type="component" value="Unassembled WGS sequence"/>
</dbReference>
<dbReference type="STRING" id="584787.GCA_001247655_03213"/>
<protein>
    <submittedName>
        <fullName evidence="3">NAD(P)-dependent dehydrogenase (Short-subunit alcohol dehydrogenase family)</fullName>
    </submittedName>
</protein>
<dbReference type="PANTHER" id="PTHR24321:SF8">
    <property type="entry name" value="ESTRADIOL 17-BETA-DEHYDROGENASE 8-RELATED"/>
    <property type="match status" value="1"/>
</dbReference>
<dbReference type="InterPro" id="IPR002347">
    <property type="entry name" value="SDR_fam"/>
</dbReference>
<name>A0A3N1PPJ5_9GAMM</name>
<evidence type="ECO:0000256" key="2">
    <source>
        <dbReference type="ARBA" id="ARBA00023002"/>
    </source>
</evidence>
<dbReference type="EMBL" id="RJUL01000002">
    <property type="protein sequence ID" value="ROQ29908.1"/>
    <property type="molecule type" value="Genomic_DNA"/>
</dbReference>
<dbReference type="SUPFAM" id="SSF51735">
    <property type="entry name" value="NAD(P)-binding Rossmann-fold domains"/>
    <property type="match status" value="1"/>
</dbReference>
<reference evidence="3 4" key="1">
    <citation type="submission" date="2018-11" db="EMBL/GenBank/DDBJ databases">
        <title>Genomic Encyclopedia of Type Strains, Phase IV (KMG-IV): sequencing the most valuable type-strain genomes for metagenomic binning, comparative biology and taxonomic classification.</title>
        <authorList>
            <person name="Goeker M."/>
        </authorList>
    </citation>
    <scope>NUCLEOTIDE SEQUENCE [LARGE SCALE GENOMIC DNA]</scope>
    <source>
        <strain evidence="3 4">DSM 21945</strain>
    </source>
</reference>
<sequence>MQCHWQDKHIVVTGAGGVIGSAICRYLLECGARVTALDKTPRAGELNLAIEGLDLTDAAAINGFGARLSAPVDGLVNNAAIAHPHNPPLAELPLSLWQEVLAVNLTAPMLMTQALLPHFRDGASVVNIASTRAVMSEPNSECYGASKGGLVALTHALAISLGPKVRVNCVSPGWVAPESEVLSELEHHQHPAGRVGRGRDIASLVAWLLGPEAGFVTGQHWLADGGMSRKMIYS</sequence>
<organism evidence="3 4">
    <name type="scientific">Gallaecimonas pentaromativorans</name>
    <dbReference type="NCBI Taxonomy" id="584787"/>
    <lineage>
        <taxon>Bacteria</taxon>
        <taxon>Pseudomonadati</taxon>
        <taxon>Pseudomonadota</taxon>
        <taxon>Gammaproteobacteria</taxon>
        <taxon>Enterobacterales</taxon>
        <taxon>Gallaecimonadaceae</taxon>
        <taxon>Gallaecimonas</taxon>
    </lineage>
</organism>
<keyword evidence="4" id="KW-1185">Reference proteome</keyword>
<dbReference type="GO" id="GO:0016491">
    <property type="term" value="F:oxidoreductase activity"/>
    <property type="evidence" value="ECO:0007669"/>
    <property type="project" value="UniProtKB-KW"/>
</dbReference>
<dbReference type="InterPro" id="IPR036291">
    <property type="entry name" value="NAD(P)-bd_dom_sf"/>
</dbReference>
<dbReference type="PRINTS" id="PR00080">
    <property type="entry name" value="SDRFAMILY"/>
</dbReference>
<dbReference type="Pfam" id="PF13561">
    <property type="entry name" value="adh_short_C2"/>
    <property type="match status" value="1"/>
</dbReference>